<evidence type="ECO:0000259" key="3">
    <source>
        <dbReference type="Pfam" id="PF14478"/>
    </source>
</evidence>
<dbReference type="Pfam" id="PF14478">
    <property type="entry name" value="DUF4430"/>
    <property type="match status" value="1"/>
</dbReference>
<keyword evidence="2" id="KW-1133">Transmembrane helix</keyword>
<feature type="compositionally biased region" description="Low complexity" evidence="1">
    <location>
        <begin position="133"/>
        <end position="147"/>
    </location>
</feature>
<feature type="compositionally biased region" description="Polar residues" evidence="1">
    <location>
        <begin position="104"/>
        <end position="114"/>
    </location>
</feature>
<name>A0AAI9K6G5_9FIRM</name>
<sequence>MDKIKEFVKKYKKHISGAVIVLLILVWAFWYGGNAPGARGFKLEKTEEGLTTEAVGGAELTETTKSATEENTDAGNDRKKKSDSSVTDISSETHSDSDTSETEYQTSAESTSENVTERNSETTTEKKTEATTKKNTTTESQKTTENKPGTTATTEKRKPDKTTADSSATTKATTENTTEAPKKTYSCTISIGCSTIFDNLELLRPEKKDYVPDDGVILGTVTATFEEGDTVFEVLKSVCRDYGIQLEYSWTPMYGSYYIEGIHNLYEFDCGDGSGWMYSVNGWFPNYGCSSYELKQGDVIKWLYTCDLGADVGSEMH</sequence>
<evidence type="ECO:0000313" key="4">
    <source>
        <dbReference type="EMBL" id="GFO95443.1"/>
    </source>
</evidence>
<dbReference type="Proteomes" id="UP000660047">
    <property type="component" value="Unassembled WGS sequence"/>
</dbReference>
<protein>
    <recommendedName>
        <fullName evidence="3">Transcobalamin-like C-terminal domain-containing protein</fullName>
    </recommendedName>
</protein>
<organism evidence="4 5">
    <name type="scientific">Coprococcus eutactus</name>
    <dbReference type="NCBI Taxonomy" id="33043"/>
    <lineage>
        <taxon>Bacteria</taxon>
        <taxon>Bacillati</taxon>
        <taxon>Bacillota</taxon>
        <taxon>Clostridia</taxon>
        <taxon>Lachnospirales</taxon>
        <taxon>Lachnospiraceae</taxon>
        <taxon>Coprococcus</taxon>
    </lineage>
</organism>
<feature type="compositionally biased region" description="Basic and acidic residues" evidence="1">
    <location>
        <begin position="154"/>
        <end position="163"/>
    </location>
</feature>
<dbReference type="EMBL" id="BLYL01000018">
    <property type="protein sequence ID" value="GFO95443.1"/>
    <property type="molecule type" value="Genomic_DNA"/>
</dbReference>
<feature type="region of interest" description="Disordered" evidence="1">
    <location>
        <begin position="55"/>
        <end position="179"/>
    </location>
</feature>
<feature type="compositionally biased region" description="Basic and acidic residues" evidence="1">
    <location>
        <begin position="115"/>
        <end position="132"/>
    </location>
</feature>
<evidence type="ECO:0000256" key="1">
    <source>
        <dbReference type="SAM" id="MobiDB-lite"/>
    </source>
</evidence>
<keyword evidence="2" id="KW-0812">Transmembrane</keyword>
<keyword evidence="2" id="KW-0472">Membrane</keyword>
<dbReference type="AlphaFoldDB" id="A0AAI9K6G5"/>
<gene>
    <name evidence="4" type="ORF">COEU31_24890</name>
</gene>
<evidence type="ECO:0000313" key="5">
    <source>
        <dbReference type="Proteomes" id="UP000660047"/>
    </source>
</evidence>
<dbReference type="Gene3D" id="2.170.130.30">
    <property type="match status" value="1"/>
</dbReference>
<feature type="compositionally biased region" description="Low complexity" evidence="1">
    <location>
        <begin position="164"/>
        <end position="179"/>
    </location>
</feature>
<dbReference type="RefSeq" id="WP_055147424.1">
    <property type="nucleotide sequence ID" value="NZ_BLYL01000018.1"/>
</dbReference>
<reference evidence="4" key="1">
    <citation type="submission" date="2020-06" db="EMBL/GenBank/DDBJ databases">
        <title>Characterization of fructooligosaccharide metabolism and fructooligosaccharide-degrading enzymes in human commensal butyrate producers.</title>
        <authorList>
            <person name="Tanno H."/>
            <person name="Fujii T."/>
            <person name="Hirano K."/>
            <person name="Maeno S."/>
            <person name="Tonozuka T."/>
            <person name="Sakamoto M."/>
            <person name="Ohkuma M."/>
            <person name="Tochio T."/>
            <person name="Endo A."/>
        </authorList>
    </citation>
    <scope>NUCLEOTIDE SEQUENCE</scope>
    <source>
        <strain evidence="4">JCM 31265</strain>
    </source>
</reference>
<comment type="caution">
    <text evidence="4">The sequence shown here is derived from an EMBL/GenBank/DDBJ whole genome shotgun (WGS) entry which is preliminary data.</text>
</comment>
<evidence type="ECO:0000256" key="2">
    <source>
        <dbReference type="SAM" id="Phobius"/>
    </source>
</evidence>
<proteinExistence type="predicted"/>
<accession>A0AAI9K6G5</accession>
<dbReference type="InterPro" id="IPR027954">
    <property type="entry name" value="Transcobalamin-like_C"/>
</dbReference>
<feature type="domain" description="Transcobalamin-like C-terminal" evidence="3">
    <location>
        <begin position="228"/>
        <end position="305"/>
    </location>
</feature>
<feature type="transmembrane region" description="Helical" evidence="2">
    <location>
        <begin position="15"/>
        <end position="33"/>
    </location>
</feature>